<reference evidence="1" key="1">
    <citation type="submission" date="2022-01" db="EMBL/GenBank/DDBJ databases">
        <authorList>
            <person name="King R."/>
        </authorList>
    </citation>
    <scope>NUCLEOTIDE SEQUENCE</scope>
</reference>
<name>A0A9P0GYK4_NEZVI</name>
<evidence type="ECO:0000313" key="1">
    <source>
        <dbReference type="EMBL" id="CAH1392549.1"/>
    </source>
</evidence>
<dbReference type="EMBL" id="OV725078">
    <property type="protein sequence ID" value="CAH1392549.1"/>
    <property type="molecule type" value="Genomic_DNA"/>
</dbReference>
<evidence type="ECO:0000313" key="2">
    <source>
        <dbReference type="Proteomes" id="UP001152798"/>
    </source>
</evidence>
<dbReference type="Proteomes" id="UP001152798">
    <property type="component" value="Chromosome 2"/>
</dbReference>
<sequence length="59" mass="7459">MMDHVLFTRKETKSRRRINTCLLRHSCAELRWRSRNFLQWADYGSFPQLTNRRQWRLYK</sequence>
<organism evidence="1 2">
    <name type="scientific">Nezara viridula</name>
    <name type="common">Southern green stink bug</name>
    <name type="synonym">Cimex viridulus</name>
    <dbReference type="NCBI Taxonomy" id="85310"/>
    <lineage>
        <taxon>Eukaryota</taxon>
        <taxon>Metazoa</taxon>
        <taxon>Ecdysozoa</taxon>
        <taxon>Arthropoda</taxon>
        <taxon>Hexapoda</taxon>
        <taxon>Insecta</taxon>
        <taxon>Pterygota</taxon>
        <taxon>Neoptera</taxon>
        <taxon>Paraneoptera</taxon>
        <taxon>Hemiptera</taxon>
        <taxon>Heteroptera</taxon>
        <taxon>Panheteroptera</taxon>
        <taxon>Pentatomomorpha</taxon>
        <taxon>Pentatomoidea</taxon>
        <taxon>Pentatomidae</taxon>
        <taxon>Pentatominae</taxon>
        <taxon>Nezara</taxon>
    </lineage>
</organism>
<dbReference type="AlphaFoldDB" id="A0A9P0GYK4"/>
<proteinExistence type="predicted"/>
<accession>A0A9P0GYK4</accession>
<protein>
    <submittedName>
        <fullName evidence="1">Uncharacterized protein</fullName>
    </submittedName>
</protein>
<keyword evidence="2" id="KW-1185">Reference proteome</keyword>
<gene>
    <name evidence="1" type="ORF">NEZAVI_LOCUS3352</name>
</gene>